<feature type="non-terminal residue" evidence="2">
    <location>
        <position position="1"/>
    </location>
</feature>
<gene>
    <name evidence="2" type="ORF">SAMN05661053_2889</name>
</gene>
<dbReference type="Gene3D" id="3.30.210.10">
    <property type="entry name" value="DNA polymerase, thumb domain"/>
    <property type="match status" value="1"/>
</dbReference>
<evidence type="ECO:0000313" key="2">
    <source>
        <dbReference type="EMBL" id="SUQ26083.1"/>
    </source>
</evidence>
<sequence length="279" mass="30329">DKSIVYGNEPANDGVEYSGFIGEENASVLGGKLSYSYSYKKLDKVGKYTITPSGLTASNYEISFAAGTLTVKKADVSVEAPVAKEKLVYSGKSQELVTAGKTNFGKLLYSLDGEKYSAEIPAATDAKTYTVYYKVEGSDNWNAFEAKKVEVKIAKADVSVEAPVAKEKLVYSGKSQELVTAGKTNFGKLLYSLDGEKYSAEIPAATDAKTYTVYYKVEGSDNWNAFEAKKIEVKIEKTSAIGRMSPRAARVTRAVDRSFDLKGRPVRGSSNARGAYYKK</sequence>
<proteinExistence type="predicted"/>
<name>A0A380S8Y5_FIBSU</name>
<dbReference type="RefSeq" id="WP_181369116.1">
    <property type="nucleotide sequence ID" value="NZ_UHJL01000006.1"/>
</dbReference>
<dbReference type="AlphaFoldDB" id="A0A380S8Y5"/>
<evidence type="ECO:0000259" key="1">
    <source>
        <dbReference type="Pfam" id="PF18676"/>
    </source>
</evidence>
<reference evidence="2 3" key="1">
    <citation type="submission" date="2017-08" db="EMBL/GenBank/DDBJ databases">
        <authorList>
            <person name="de Groot N.N."/>
        </authorList>
    </citation>
    <scope>NUCLEOTIDE SEQUENCE [LARGE SCALE GENOMIC DNA]</scope>
    <source>
        <strain evidence="2 3">HM2</strain>
    </source>
</reference>
<dbReference type="EMBL" id="UHJL01000006">
    <property type="protein sequence ID" value="SUQ26083.1"/>
    <property type="molecule type" value="Genomic_DNA"/>
</dbReference>
<feature type="domain" description="MBG" evidence="1">
    <location>
        <begin position="1"/>
        <end position="70"/>
    </location>
</feature>
<dbReference type="InterPro" id="IPR037160">
    <property type="entry name" value="DNA_Pol_thumb_sf"/>
</dbReference>
<dbReference type="Pfam" id="PF18676">
    <property type="entry name" value="MBG_2"/>
    <property type="match status" value="1"/>
</dbReference>
<dbReference type="InterPro" id="IPR041286">
    <property type="entry name" value="MBG_2"/>
</dbReference>
<organism evidence="2 3">
    <name type="scientific">Fibrobacter succinogenes</name>
    <name type="common">Bacteroides succinogenes</name>
    <dbReference type="NCBI Taxonomy" id="833"/>
    <lineage>
        <taxon>Bacteria</taxon>
        <taxon>Pseudomonadati</taxon>
        <taxon>Fibrobacterota</taxon>
        <taxon>Fibrobacteria</taxon>
        <taxon>Fibrobacterales</taxon>
        <taxon>Fibrobacteraceae</taxon>
        <taxon>Fibrobacter</taxon>
    </lineage>
</organism>
<protein>
    <recommendedName>
        <fullName evidence="1">MBG domain-containing protein</fullName>
    </recommendedName>
</protein>
<dbReference type="Proteomes" id="UP000255423">
    <property type="component" value="Unassembled WGS sequence"/>
</dbReference>
<evidence type="ECO:0000313" key="3">
    <source>
        <dbReference type="Proteomes" id="UP000255423"/>
    </source>
</evidence>
<accession>A0A380S8Y5</accession>